<evidence type="ECO:0000256" key="1">
    <source>
        <dbReference type="SAM" id="MobiDB-lite"/>
    </source>
</evidence>
<dbReference type="AlphaFoldDB" id="A0A7J7D413"/>
<name>A0A7J7D413_TRIWF</name>
<keyword evidence="2" id="KW-1133">Transmembrane helix</keyword>
<dbReference type="Proteomes" id="UP000593562">
    <property type="component" value="Unassembled WGS sequence"/>
</dbReference>
<evidence type="ECO:0000313" key="4">
    <source>
        <dbReference type="Proteomes" id="UP000593562"/>
    </source>
</evidence>
<feature type="region of interest" description="Disordered" evidence="1">
    <location>
        <begin position="122"/>
        <end position="165"/>
    </location>
</feature>
<gene>
    <name evidence="3" type="ORF">HS088_TW11G01081</name>
</gene>
<dbReference type="EMBL" id="JAAARO010000011">
    <property type="protein sequence ID" value="KAF5740999.1"/>
    <property type="molecule type" value="Genomic_DNA"/>
</dbReference>
<organism evidence="3 4">
    <name type="scientific">Tripterygium wilfordii</name>
    <name type="common">Thunder God vine</name>
    <dbReference type="NCBI Taxonomy" id="458696"/>
    <lineage>
        <taxon>Eukaryota</taxon>
        <taxon>Viridiplantae</taxon>
        <taxon>Streptophyta</taxon>
        <taxon>Embryophyta</taxon>
        <taxon>Tracheophyta</taxon>
        <taxon>Spermatophyta</taxon>
        <taxon>Magnoliopsida</taxon>
        <taxon>eudicotyledons</taxon>
        <taxon>Gunneridae</taxon>
        <taxon>Pentapetalae</taxon>
        <taxon>rosids</taxon>
        <taxon>fabids</taxon>
        <taxon>Celastrales</taxon>
        <taxon>Celastraceae</taxon>
        <taxon>Tripterygium</taxon>
    </lineage>
</organism>
<comment type="caution">
    <text evidence="3">The sequence shown here is derived from an EMBL/GenBank/DDBJ whole genome shotgun (WGS) entry which is preliminary data.</text>
</comment>
<protein>
    <submittedName>
        <fullName evidence="3">Uncharacterized protein</fullName>
    </submittedName>
</protein>
<reference evidence="3 4" key="1">
    <citation type="journal article" date="2020" name="Nat. Commun.">
        <title>Genome of Tripterygium wilfordii and identification of cytochrome P450 involved in triptolide biosynthesis.</title>
        <authorList>
            <person name="Tu L."/>
            <person name="Su P."/>
            <person name="Zhang Z."/>
            <person name="Gao L."/>
            <person name="Wang J."/>
            <person name="Hu T."/>
            <person name="Zhou J."/>
            <person name="Zhang Y."/>
            <person name="Zhao Y."/>
            <person name="Liu Y."/>
            <person name="Song Y."/>
            <person name="Tong Y."/>
            <person name="Lu Y."/>
            <person name="Yang J."/>
            <person name="Xu C."/>
            <person name="Jia M."/>
            <person name="Peters R.J."/>
            <person name="Huang L."/>
            <person name="Gao W."/>
        </authorList>
    </citation>
    <scope>NUCLEOTIDE SEQUENCE [LARGE SCALE GENOMIC DNA]</scope>
    <source>
        <strain evidence="4">cv. XIE 37</strain>
        <tissue evidence="3">Leaf</tissue>
    </source>
</reference>
<keyword evidence="4" id="KW-1185">Reference proteome</keyword>
<keyword evidence="2" id="KW-0472">Membrane</keyword>
<keyword evidence="2" id="KW-0812">Transmembrane</keyword>
<dbReference type="InParanoid" id="A0A7J7D413"/>
<sequence length="202" mass="22974">MTRSNRTRKYMRSPCAGRTPAPTDTVCISFKTAKSPTAICLLTANPTFLPLQYMDQTGTLNREHELDLSRSLFLSHSRAMRRRPCCISLARYDVGTANSRRRNGELRVSSWRQKLTRPFRKPKKVPVTVEASESVERESSSDEGWKPQHGTMHSTSDRKERRNLTSLAQSTDVGVSIMLMRPRWLPKSIIVLISFIPGLLII</sequence>
<evidence type="ECO:0000256" key="2">
    <source>
        <dbReference type="SAM" id="Phobius"/>
    </source>
</evidence>
<feature type="transmembrane region" description="Helical" evidence="2">
    <location>
        <begin position="184"/>
        <end position="201"/>
    </location>
</feature>
<feature type="compositionally biased region" description="Basic and acidic residues" evidence="1">
    <location>
        <begin position="134"/>
        <end position="146"/>
    </location>
</feature>
<evidence type="ECO:0000313" key="3">
    <source>
        <dbReference type="EMBL" id="KAF5740999.1"/>
    </source>
</evidence>
<proteinExistence type="predicted"/>
<accession>A0A7J7D413</accession>